<comment type="caution">
    <text evidence="12">The sequence shown here is derived from an EMBL/GenBank/DDBJ whole genome shotgun (WGS) entry which is preliminary data.</text>
</comment>
<feature type="transmembrane region" description="Helical" evidence="10">
    <location>
        <begin position="39"/>
        <end position="59"/>
    </location>
</feature>
<dbReference type="EC" id="2.3.1.269" evidence="12"/>
<dbReference type="NCBIfam" id="TIGR00546">
    <property type="entry name" value="lnt"/>
    <property type="match status" value="1"/>
</dbReference>
<organism evidence="12 13">
    <name type="scientific">Campylobacter suis</name>
    <dbReference type="NCBI Taxonomy" id="2790657"/>
    <lineage>
        <taxon>Bacteria</taxon>
        <taxon>Pseudomonadati</taxon>
        <taxon>Campylobacterota</taxon>
        <taxon>Epsilonproteobacteria</taxon>
        <taxon>Campylobacterales</taxon>
        <taxon>Campylobacteraceae</taxon>
        <taxon>Campylobacter</taxon>
    </lineage>
</organism>
<evidence type="ECO:0000256" key="4">
    <source>
        <dbReference type="ARBA" id="ARBA00022519"/>
    </source>
</evidence>
<name>A0ABM8Q376_9BACT</name>
<keyword evidence="6 10" id="KW-0812">Transmembrane</keyword>
<evidence type="ECO:0000256" key="3">
    <source>
        <dbReference type="ARBA" id="ARBA00022475"/>
    </source>
</evidence>
<evidence type="ECO:0000256" key="7">
    <source>
        <dbReference type="ARBA" id="ARBA00022989"/>
    </source>
</evidence>
<protein>
    <submittedName>
        <fullName evidence="12">Apolipoprotein N-acyltransferase</fullName>
        <ecNumber evidence="12">2.3.1.269</ecNumber>
    </submittedName>
</protein>
<keyword evidence="7 10" id="KW-1133">Transmembrane helix</keyword>
<feature type="transmembrane region" description="Helical" evidence="10">
    <location>
        <begin position="14"/>
        <end position="32"/>
    </location>
</feature>
<dbReference type="Pfam" id="PF26365">
    <property type="entry name" value="ApoNAT_membrane"/>
    <property type="match status" value="1"/>
</dbReference>
<proteinExistence type="inferred from homology"/>
<keyword evidence="4" id="KW-0997">Cell inner membrane</keyword>
<keyword evidence="9 12" id="KW-0012">Acyltransferase</keyword>
<evidence type="ECO:0000259" key="11">
    <source>
        <dbReference type="PROSITE" id="PS50263"/>
    </source>
</evidence>
<gene>
    <name evidence="12" type="primary">lnt</name>
    <name evidence="12" type="ORF">LMG8286_00909</name>
</gene>
<keyword evidence="8 10" id="KW-0472">Membrane</keyword>
<evidence type="ECO:0000256" key="8">
    <source>
        <dbReference type="ARBA" id="ARBA00023136"/>
    </source>
</evidence>
<dbReference type="SUPFAM" id="SSF56317">
    <property type="entry name" value="Carbon-nitrogen hydrolase"/>
    <property type="match status" value="1"/>
</dbReference>
<evidence type="ECO:0000256" key="6">
    <source>
        <dbReference type="ARBA" id="ARBA00022692"/>
    </source>
</evidence>
<keyword evidence="13" id="KW-1185">Reference proteome</keyword>
<reference evidence="12 13" key="1">
    <citation type="submission" date="2020-11" db="EMBL/GenBank/DDBJ databases">
        <authorList>
            <person name="Peeters C."/>
        </authorList>
    </citation>
    <scope>NUCLEOTIDE SEQUENCE [LARGE SCALE GENOMIC DNA]</scope>
    <source>
        <strain evidence="12 13">LMG 8286</strain>
    </source>
</reference>
<dbReference type="Pfam" id="PF00795">
    <property type="entry name" value="CN_hydrolase"/>
    <property type="match status" value="1"/>
</dbReference>
<accession>A0ABM8Q376</accession>
<dbReference type="PANTHER" id="PTHR38686:SF1">
    <property type="entry name" value="APOLIPOPROTEIN N-ACYLTRANSFERASE"/>
    <property type="match status" value="1"/>
</dbReference>
<feature type="domain" description="CN hydrolase" evidence="11">
    <location>
        <begin position="177"/>
        <end position="403"/>
    </location>
</feature>
<dbReference type="InterPro" id="IPR004563">
    <property type="entry name" value="Apolipo_AcylTrfase"/>
</dbReference>
<dbReference type="PANTHER" id="PTHR38686">
    <property type="entry name" value="APOLIPOPROTEIN N-ACYLTRANSFERASE"/>
    <property type="match status" value="1"/>
</dbReference>
<feature type="transmembrane region" description="Helical" evidence="10">
    <location>
        <begin position="132"/>
        <end position="160"/>
    </location>
</feature>
<comment type="similarity">
    <text evidence="2">Belongs to the CN hydrolase family. Apolipoprotein N-acyltransferase subfamily.</text>
</comment>
<feature type="transmembrane region" description="Helical" evidence="10">
    <location>
        <begin position="91"/>
        <end position="112"/>
    </location>
</feature>
<evidence type="ECO:0000256" key="10">
    <source>
        <dbReference type="SAM" id="Phobius"/>
    </source>
</evidence>
<evidence type="ECO:0000256" key="1">
    <source>
        <dbReference type="ARBA" id="ARBA00004651"/>
    </source>
</evidence>
<evidence type="ECO:0000313" key="12">
    <source>
        <dbReference type="EMBL" id="CAD7287276.1"/>
    </source>
</evidence>
<dbReference type="Proteomes" id="UP000789359">
    <property type="component" value="Unassembled WGS sequence"/>
</dbReference>
<evidence type="ECO:0000256" key="5">
    <source>
        <dbReference type="ARBA" id="ARBA00022679"/>
    </source>
</evidence>
<comment type="subcellular location">
    <subcellularLocation>
        <location evidence="1">Cell membrane</location>
        <topology evidence="1">Multi-pass membrane protein</topology>
    </subcellularLocation>
</comment>
<evidence type="ECO:0000313" key="13">
    <source>
        <dbReference type="Proteomes" id="UP000789359"/>
    </source>
</evidence>
<evidence type="ECO:0000256" key="2">
    <source>
        <dbReference type="ARBA" id="ARBA00010065"/>
    </source>
</evidence>
<dbReference type="InterPro" id="IPR059110">
    <property type="entry name" value="Lnt_campylobact"/>
</dbReference>
<dbReference type="InterPro" id="IPR036526">
    <property type="entry name" value="C-N_Hydrolase_sf"/>
</dbReference>
<dbReference type="InterPro" id="IPR003010">
    <property type="entry name" value="C-N_Hydrolase"/>
</dbReference>
<evidence type="ECO:0000256" key="9">
    <source>
        <dbReference type="ARBA" id="ARBA00023315"/>
    </source>
</evidence>
<dbReference type="NCBIfam" id="NF008934">
    <property type="entry name" value="PRK12291.1"/>
    <property type="match status" value="1"/>
</dbReference>
<keyword evidence="3" id="KW-1003">Cell membrane</keyword>
<dbReference type="PROSITE" id="PS50263">
    <property type="entry name" value="CN_HYDROLASE"/>
    <property type="match status" value="1"/>
</dbReference>
<keyword evidence="5 12" id="KW-0808">Transferase</keyword>
<dbReference type="GO" id="GO:0016746">
    <property type="term" value="F:acyltransferase activity"/>
    <property type="evidence" value="ECO:0007669"/>
    <property type="project" value="UniProtKB-KW"/>
</dbReference>
<feature type="transmembrane region" description="Helical" evidence="10">
    <location>
        <begin position="65"/>
        <end position="84"/>
    </location>
</feature>
<dbReference type="EMBL" id="CAJHOE010000001">
    <property type="protein sequence ID" value="CAD7287276.1"/>
    <property type="molecule type" value="Genomic_DNA"/>
</dbReference>
<dbReference type="InterPro" id="IPR059109">
    <property type="entry name" value="Lnt_membrane_dom"/>
</dbReference>
<dbReference type="Gene3D" id="3.60.110.10">
    <property type="entry name" value="Carbon-nitrogen hydrolase"/>
    <property type="match status" value="1"/>
</dbReference>
<sequence>MLANFIYFSIFENFWLSFVSPFLTFLGIYIIINLDRAGFFWAGFFTGILWFYWISFSFIYYDLAWLMPVVILGISLIYGLIFLAASFPSFVALRAILLFVFSYIAPFGFNWFNLEATLVLGAFEPSVRGLGFVFLAAILASYLKGAFKLLAILLCFVCALQFKSASGANLPFSLELTNTKIEQTNRWNKDLKNEQVDEILALIQQAITAKKDAILLPESALPLFITHERFLRQRLLELSKDIAIISGALAHENEQNFNSAFLFKDGEMLRFDKHILVPFGEEIPLPKFAKNFINKLFYDGASDFATAKKVSDYEIKGVKIRNAICYEATTNELHKGEFDVMFAISNNGWFLHKILPSTQPILQRNLLKYYATKYGKTIYHSVNGSNSEIIAPKQSLLKGKFGL</sequence>